<dbReference type="FunFam" id="2.70.70.10:FF:000003">
    <property type="entry name" value="Murein hydrolase activator EnvC"/>
    <property type="match status" value="1"/>
</dbReference>
<evidence type="ECO:0000313" key="7">
    <source>
        <dbReference type="Proteomes" id="UP001152485"/>
    </source>
</evidence>
<dbReference type="GO" id="GO:0004222">
    <property type="term" value="F:metalloendopeptidase activity"/>
    <property type="evidence" value="ECO:0007669"/>
    <property type="project" value="TreeGrafter"/>
</dbReference>
<dbReference type="Pfam" id="PF01551">
    <property type="entry name" value="Peptidase_M23"/>
    <property type="match status" value="1"/>
</dbReference>
<keyword evidence="2" id="KW-0732">Signal</keyword>
<evidence type="ECO:0000313" key="4">
    <source>
        <dbReference type="EMBL" id="CAH9053431.1"/>
    </source>
</evidence>
<dbReference type="Proteomes" id="UP001152485">
    <property type="component" value="Unassembled WGS sequence"/>
</dbReference>
<organism evidence="5 6">
    <name type="scientific">Pseudoalteromonas holothuriae</name>
    <dbReference type="NCBI Taxonomy" id="2963714"/>
    <lineage>
        <taxon>Bacteria</taxon>
        <taxon>Pseudomonadati</taxon>
        <taxon>Pseudomonadota</taxon>
        <taxon>Gammaproteobacteria</taxon>
        <taxon>Alteromonadales</taxon>
        <taxon>Pseudoalteromonadaceae</taxon>
        <taxon>Pseudoalteromonas</taxon>
    </lineage>
</organism>
<feature type="chain" id="PRO_5040856945" evidence="2">
    <location>
        <begin position="23"/>
        <end position="377"/>
    </location>
</feature>
<dbReference type="InterPro" id="IPR011055">
    <property type="entry name" value="Dup_hybrid_motif"/>
</dbReference>
<reference evidence="5 7" key="1">
    <citation type="submission" date="2022-07" db="EMBL/GenBank/DDBJ databases">
        <authorList>
            <person name="Criscuolo A."/>
        </authorList>
    </citation>
    <scope>NUCLEOTIDE SEQUENCE</scope>
    <source>
        <strain evidence="7">CIP 111951</strain>
        <strain evidence="5">CIP111854</strain>
        <strain evidence="4">CIP111951</strain>
    </source>
</reference>
<keyword evidence="5" id="KW-0378">Hydrolase</keyword>
<evidence type="ECO:0000256" key="1">
    <source>
        <dbReference type="SAM" id="Coils"/>
    </source>
</evidence>
<dbReference type="Proteomes" id="UP001152467">
    <property type="component" value="Unassembled WGS sequence"/>
</dbReference>
<dbReference type="AlphaFoldDB" id="A0A9W4QVZ2"/>
<feature type="coiled-coil region" evidence="1">
    <location>
        <begin position="31"/>
        <end position="65"/>
    </location>
</feature>
<dbReference type="InterPro" id="IPR050570">
    <property type="entry name" value="Cell_wall_metabolism_enzyme"/>
</dbReference>
<feature type="domain" description="M23ase beta-sheet core" evidence="3">
    <location>
        <begin position="277"/>
        <end position="370"/>
    </location>
</feature>
<sequence>MWNFPSKLILLALTLVATSVVANETRTKQDLTEVQQELKKSQQSYQKQQNNVVSLRKKLKQQELNIAKNAKALSLTQRGITENQQQQYTLKNEAKSLSNKKHKLQKLLAAQLKSAYMTGSHDYSKMLLNQQRSANLERAISYYDYFNKARITQLEELKFVFSELAKNQQQLARKQNELSALKAQQEQRQSALVAGQTKRQVHLQKLNAALQQTAQAIDYLKENEQTLISTLDDLAQTQQPPEIILDGLAQNKGRLLWPSKGHLRHRFGQQKHAGMSWKGVLIQAQSGAPVNSIKQGQVVYADWLNGFGWVMVIDHGEGFMSLYGHTQTLLKDVGDLVNAGETVALVGQSGGQARSGLYFEIRHKGSAVDPVKWCKAS</sequence>
<dbReference type="PANTHER" id="PTHR21666:SF270">
    <property type="entry name" value="MUREIN HYDROLASE ACTIVATOR ENVC"/>
    <property type="match status" value="1"/>
</dbReference>
<evidence type="ECO:0000313" key="6">
    <source>
        <dbReference type="Proteomes" id="UP001152467"/>
    </source>
</evidence>
<proteinExistence type="predicted"/>
<dbReference type="EMBL" id="CAMAPC010000005">
    <property type="protein sequence ID" value="CAH9056096.1"/>
    <property type="molecule type" value="Genomic_DNA"/>
</dbReference>
<feature type="coiled-coil region" evidence="1">
    <location>
        <begin position="164"/>
        <end position="223"/>
    </location>
</feature>
<feature type="signal peptide" evidence="2">
    <location>
        <begin position="1"/>
        <end position="22"/>
    </location>
</feature>
<evidence type="ECO:0000256" key="2">
    <source>
        <dbReference type="SAM" id="SignalP"/>
    </source>
</evidence>
<gene>
    <name evidence="5" type="primary">envC</name>
    <name evidence="5" type="ORF">PSECIP111854_01724</name>
    <name evidence="4" type="ORF">PSECIP111951_00820</name>
</gene>
<dbReference type="EMBL" id="CAMAPD010000003">
    <property type="protein sequence ID" value="CAH9053431.1"/>
    <property type="molecule type" value="Genomic_DNA"/>
</dbReference>
<accession>A0A9W4QVZ2</accession>
<evidence type="ECO:0000259" key="3">
    <source>
        <dbReference type="Pfam" id="PF01551"/>
    </source>
</evidence>
<protein>
    <submittedName>
        <fullName evidence="5">Murein hydrolase activator EnvC</fullName>
    </submittedName>
</protein>
<dbReference type="RefSeq" id="WP_261592012.1">
    <property type="nucleotide sequence ID" value="NZ_CAMAPC010000005.1"/>
</dbReference>
<keyword evidence="1" id="KW-0175">Coiled coil</keyword>
<dbReference type="SUPFAM" id="SSF51261">
    <property type="entry name" value="Duplicated hybrid motif"/>
    <property type="match status" value="1"/>
</dbReference>
<dbReference type="InterPro" id="IPR016047">
    <property type="entry name" value="M23ase_b-sheet_dom"/>
</dbReference>
<comment type="caution">
    <text evidence="5">The sequence shown here is derived from an EMBL/GenBank/DDBJ whole genome shotgun (WGS) entry which is preliminary data.</text>
</comment>
<name>A0A9W4QVZ2_9GAMM</name>
<dbReference type="PANTHER" id="PTHR21666">
    <property type="entry name" value="PEPTIDASE-RELATED"/>
    <property type="match status" value="1"/>
</dbReference>
<dbReference type="Gene3D" id="2.70.70.10">
    <property type="entry name" value="Glucose Permease (Domain IIA)"/>
    <property type="match status" value="1"/>
</dbReference>
<evidence type="ECO:0000313" key="5">
    <source>
        <dbReference type="EMBL" id="CAH9056096.1"/>
    </source>
</evidence>
<dbReference type="Gene3D" id="6.10.250.3150">
    <property type="match status" value="1"/>
</dbReference>
<dbReference type="CDD" id="cd12797">
    <property type="entry name" value="M23_peptidase"/>
    <property type="match status" value="1"/>
</dbReference>
<keyword evidence="6" id="KW-1185">Reference proteome</keyword>